<dbReference type="Proteomes" id="UP000703269">
    <property type="component" value="Unassembled WGS sequence"/>
</dbReference>
<accession>A0A9P3GRE6</accession>
<dbReference type="SUPFAM" id="SSF47616">
    <property type="entry name" value="GST C-terminal domain-like"/>
    <property type="match status" value="1"/>
</dbReference>
<feature type="domain" description="GST N-terminal" evidence="1">
    <location>
        <begin position="1"/>
        <end position="85"/>
    </location>
</feature>
<dbReference type="Gene3D" id="3.40.30.10">
    <property type="entry name" value="Glutaredoxin"/>
    <property type="match status" value="1"/>
</dbReference>
<proteinExistence type="predicted"/>
<sequence>MAWSPNTWKTRYTLNYKGLSYRTEWVEYPDIEALCKKIGAPPTEKKPDGREHYTLPVIHDPRTKAVVAGSVEIANYLEATYPATPTLFPEGTRALQHGFYMLVRPTILSPILNIVIAPVWQLLNPRSQEYFRETREVAFGKKLEEIASADDWAALEDGLQRVKECLDANGEGKNLLLMGDRICWADIQLASVLIWLRVAVGEESEDWKRLLGLHDGRWAQFMAQFKKYEHVDI</sequence>
<dbReference type="SUPFAM" id="SSF52833">
    <property type="entry name" value="Thioredoxin-like"/>
    <property type="match status" value="1"/>
</dbReference>
<evidence type="ECO:0000313" key="2">
    <source>
        <dbReference type="EMBL" id="GJE98969.1"/>
    </source>
</evidence>
<protein>
    <submittedName>
        <fullName evidence="2">Glutathione S-transferase</fullName>
    </submittedName>
</protein>
<dbReference type="EMBL" id="BPQB01000098">
    <property type="protein sequence ID" value="GJE98969.1"/>
    <property type="molecule type" value="Genomic_DNA"/>
</dbReference>
<organism evidence="2 3">
    <name type="scientific">Phanerochaete sordida</name>
    <dbReference type="NCBI Taxonomy" id="48140"/>
    <lineage>
        <taxon>Eukaryota</taxon>
        <taxon>Fungi</taxon>
        <taxon>Dikarya</taxon>
        <taxon>Basidiomycota</taxon>
        <taxon>Agaricomycotina</taxon>
        <taxon>Agaricomycetes</taxon>
        <taxon>Polyporales</taxon>
        <taxon>Phanerochaetaceae</taxon>
        <taxon>Phanerochaete</taxon>
    </lineage>
</organism>
<dbReference type="InterPro" id="IPR004045">
    <property type="entry name" value="Glutathione_S-Trfase_N"/>
</dbReference>
<dbReference type="InterPro" id="IPR036249">
    <property type="entry name" value="Thioredoxin-like_sf"/>
</dbReference>
<evidence type="ECO:0000259" key="1">
    <source>
        <dbReference type="PROSITE" id="PS50404"/>
    </source>
</evidence>
<dbReference type="InterPro" id="IPR054416">
    <property type="entry name" value="GST_UstS-like_C"/>
</dbReference>
<dbReference type="Pfam" id="PF13409">
    <property type="entry name" value="GST_N_2"/>
    <property type="match status" value="1"/>
</dbReference>
<dbReference type="InterPro" id="IPR036282">
    <property type="entry name" value="Glutathione-S-Trfase_C_sf"/>
</dbReference>
<comment type="caution">
    <text evidence="2">The sequence shown here is derived from an EMBL/GenBank/DDBJ whole genome shotgun (WGS) entry which is preliminary data.</text>
</comment>
<dbReference type="Pfam" id="PF22041">
    <property type="entry name" value="GST_C_7"/>
    <property type="match status" value="1"/>
</dbReference>
<dbReference type="AlphaFoldDB" id="A0A9P3GRE6"/>
<dbReference type="Gene3D" id="1.20.1050.10">
    <property type="match status" value="1"/>
</dbReference>
<reference evidence="2 3" key="1">
    <citation type="submission" date="2021-08" db="EMBL/GenBank/DDBJ databases">
        <title>Draft Genome Sequence of Phanerochaete sordida strain YK-624.</title>
        <authorList>
            <person name="Mori T."/>
            <person name="Dohra H."/>
            <person name="Suzuki T."/>
            <person name="Kawagishi H."/>
            <person name="Hirai H."/>
        </authorList>
    </citation>
    <scope>NUCLEOTIDE SEQUENCE [LARGE SCALE GENOMIC DNA]</scope>
    <source>
        <strain evidence="2 3">YK-624</strain>
    </source>
</reference>
<keyword evidence="3" id="KW-1185">Reference proteome</keyword>
<dbReference type="OrthoDB" id="4951845at2759"/>
<gene>
    <name evidence="2" type="ORF">PsYK624_152070</name>
</gene>
<name>A0A9P3GRE6_9APHY</name>
<evidence type="ECO:0000313" key="3">
    <source>
        <dbReference type="Proteomes" id="UP000703269"/>
    </source>
</evidence>
<dbReference type="PROSITE" id="PS50404">
    <property type="entry name" value="GST_NTER"/>
    <property type="match status" value="1"/>
</dbReference>